<keyword evidence="2" id="KW-1185">Reference proteome</keyword>
<protein>
    <submittedName>
        <fullName evidence="1">Uncharacterized protein</fullName>
    </submittedName>
</protein>
<gene>
    <name evidence="1" type="ORF">FC093_05080</name>
</gene>
<proteinExistence type="predicted"/>
<dbReference type="Proteomes" id="UP000305848">
    <property type="component" value="Unassembled WGS sequence"/>
</dbReference>
<dbReference type="RefSeq" id="WP_137260678.1">
    <property type="nucleotide sequence ID" value="NZ_SZQL01000003.1"/>
</dbReference>
<evidence type="ECO:0000313" key="1">
    <source>
        <dbReference type="EMBL" id="TKK70133.1"/>
    </source>
</evidence>
<comment type="caution">
    <text evidence="1">The sequence shown here is derived from an EMBL/GenBank/DDBJ whole genome shotgun (WGS) entry which is preliminary data.</text>
</comment>
<reference evidence="1 2" key="1">
    <citation type="submission" date="2019-05" db="EMBL/GenBank/DDBJ databases">
        <title>Panacibacter sp. strain 17mud1-8 Genome sequencing and assembly.</title>
        <authorList>
            <person name="Chhetri G."/>
        </authorList>
    </citation>
    <scope>NUCLEOTIDE SEQUENCE [LARGE SCALE GENOMIC DNA]</scope>
    <source>
        <strain evidence="1 2">17mud1-8</strain>
    </source>
</reference>
<dbReference type="AlphaFoldDB" id="A0A4V5UUR4"/>
<dbReference type="OrthoDB" id="9802481at2"/>
<accession>A0A4V5UUR4</accession>
<sequence>MPRRFSGFSLSAFIITNKVLPELDNGKQAWIFHGDVFDITIQHSKWLAKLIGNRLRYINPH</sequence>
<dbReference type="EMBL" id="SZQL01000003">
    <property type="protein sequence ID" value="TKK70133.1"/>
    <property type="molecule type" value="Genomic_DNA"/>
</dbReference>
<evidence type="ECO:0000313" key="2">
    <source>
        <dbReference type="Proteomes" id="UP000305848"/>
    </source>
</evidence>
<name>A0A4V5UUR4_9BACT</name>
<organism evidence="1 2">
    <name type="scientific">Ilyomonas limi</name>
    <dbReference type="NCBI Taxonomy" id="2575867"/>
    <lineage>
        <taxon>Bacteria</taxon>
        <taxon>Pseudomonadati</taxon>
        <taxon>Bacteroidota</taxon>
        <taxon>Chitinophagia</taxon>
        <taxon>Chitinophagales</taxon>
        <taxon>Chitinophagaceae</taxon>
        <taxon>Ilyomonas</taxon>
    </lineage>
</organism>